<dbReference type="AlphaFoldDB" id="A0A6J6DL68"/>
<evidence type="ECO:0000313" key="1">
    <source>
        <dbReference type="EMBL" id="CAB4562843.1"/>
    </source>
</evidence>
<gene>
    <name evidence="1" type="ORF">UFOPK1684_00219</name>
</gene>
<name>A0A6J6DL68_9ZZZZ</name>
<organism evidence="1">
    <name type="scientific">freshwater metagenome</name>
    <dbReference type="NCBI Taxonomy" id="449393"/>
    <lineage>
        <taxon>unclassified sequences</taxon>
        <taxon>metagenomes</taxon>
        <taxon>ecological metagenomes</taxon>
    </lineage>
</organism>
<protein>
    <submittedName>
        <fullName evidence="1">Unannotated protein</fullName>
    </submittedName>
</protein>
<reference evidence="1" key="1">
    <citation type="submission" date="2020-05" db="EMBL/GenBank/DDBJ databases">
        <authorList>
            <person name="Chiriac C."/>
            <person name="Salcher M."/>
            <person name="Ghai R."/>
            <person name="Kavagutti S V."/>
        </authorList>
    </citation>
    <scope>NUCLEOTIDE SEQUENCE</scope>
</reference>
<proteinExistence type="predicted"/>
<dbReference type="EMBL" id="CAEZTM010000005">
    <property type="protein sequence ID" value="CAB4562843.1"/>
    <property type="molecule type" value="Genomic_DNA"/>
</dbReference>
<accession>A0A6J6DL68</accession>
<sequence length="103" mass="10558">MPALVMVAALLTGGLGAGVAMQRLQANASDYARVLSLGGDPSGLPGESPQGSMELSYPPELVCVRLSDELDTGLWALSPLPLEASACALDTTVRPSADFPSDE</sequence>